<dbReference type="CDD" id="cd05233">
    <property type="entry name" value="SDR_c"/>
    <property type="match status" value="1"/>
</dbReference>
<organism evidence="5 6">
    <name type="scientific">Pseudaminobacter soli</name>
    <name type="common">ex Zhang et al. 2022</name>
    <dbReference type="NCBI Taxonomy" id="2831468"/>
    <lineage>
        <taxon>Bacteria</taxon>
        <taxon>Pseudomonadati</taxon>
        <taxon>Pseudomonadota</taxon>
        <taxon>Alphaproteobacteria</taxon>
        <taxon>Hyphomicrobiales</taxon>
        <taxon>Phyllobacteriaceae</taxon>
        <taxon>Pseudaminobacter</taxon>
    </lineage>
</organism>
<comment type="caution">
    <text evidence="5">The sequence shown here is derived from an EMBL/GenBank/DDBJ whole genome shotgun (WGS) entry which is preliminary data.</text>
</comment>
<keyword evidence="2" id="KW-0560">Oxidoreductase</keyword>
<dbReference type="Pfam" id="PF13561">
    <property type="entry name" value="adh_short_C2"/>
    <property type="match status" value="1"/>
</dbReference>
<dbReference type="PANTHER" id="PTHR24321">
    <property type="entry name" value="DEHYDROGENASES, SHORT CHAIN"/>
    <property type="match status" value="1"/>
</dbReference>
<comment type="similarity">
    <text evidence="1">Belongs to the short-chain dehydrogenases/reductases (SDR) family.</text>
</comment>
<evidence type="ECO:0000256" key="3">
    <source>
        <dbReference type="ARBA" id="ARBA00023027"/>
    </source>
</evidence>
<dbReference type="SUPFAM" id="SSF51735">
    <property type="entry name" value="NAD(P)-binding Rossmann-fold domains"/>
    <property type="match status" value="1"/>
</dbReference>
<dbReference type="EMBL" id="JAGWCR010000010">
    <property type="protein sequence ID" value="MBS3650585.1"/>
    <property type="molecule type" value="Genomic_DNA"/>
</dbReference>
<evidence type="ECO:0000256" key="1">
    <source>
        <dbReference type="ARBA" id="ARBA00006484"/>
    </source>
</evidence>
<evidence type="ECO:0000256" key="2">
    <source>
        <dbReference type="ARBA" id="ARBA00023002"/>
    </source>
</evidence>
<dbReference type="PRINTS" id="PR00080">
    <property type="entry name" value="SDRFAMILY"/>
</dbReference>
<evidence type="ECO:0000313" key="6">
    <source>
        <dbReference type="Proteomes" id="UP000680348"/>
    </source>
</evidence>
<dbReference type="InterPro" id="IPR002347">
    <property type="entry name" value="SDR_fam"/>
</dbReference>
<dbReference type="Gene3D" id="3.40.50.720">
    <property type="entry name" value="NAD(P)-binding Rossmann-like Domain"/>
    <property type="match status" value="1"/>
</dbReference>
<dbReference type="RefSeq" id="WP_188256149.1">
    <property type="nucleotide sequence ID" value="NZ_JABVCF010000010.1"/>
</dbReference>
<accession>A0A942I9R4</accession>
<proteinExistence type="inferred from homology"/>
<evidence type="ECO:0000313" key="5">
    <source>
        <dbReference type="EMBL" id="MBS3650585.1"/>
    </source>
</evidence>
<dbReference type="InterPro" id="IPR057326">
    <property type="entry name" value="KR_dom"/>
</dbReference>
<dbReference type="AlphaFoldDB" id="A0A942I9R4"/>
<gene>
    <name evidence="5" type="ORF">KEU06_18385</name>
</gene>
<dbReference type="NCBIfam" id="NF005681">
    <property type="entry name" value="PRK07478.1"/>
    <property type="match status" value="1"/>
</dbReference>
<dbReference type="FunFam" id="3.40.50.720:FF:000084">
    <property type="entry name" value="Short-chain dehydrogenase reductase"/>
    <property type="match status" value="1"/>
</dbReference>
<sequence>MTILTDKVAIITGASSGIGKAAAKLFSQAGASVVLSGRRSEELADVVAEIKGAGGSAVSVTGDVRAESHAKKLVETAIEEFGGLDIAFNNVGSSGAMGAVTDLTLDGWDDTLRTNLTSAFLSAKHQLPALINRGGGALVFTSSFVGNTVGFPGMAAYAAAKAGLVGLVQTIAAEFGSRGVRANALLPGGTDTPSNAANLPGAASETRGFIEGLHALKRLARPEEIAQAALFLVSPAASFMTGAAVLADGGVSINRT</sequence>
<feature type="domain" description="Ketoreductase" evidence="4">
    <location>
        <begin position="7"/>
        <end position="206"/>
    </location>
</feature>
<dbReference type="PRINTS" id="PR00081">
    <property type="entry name" value="GDHRDH"/>
</dbReference>
<dbReference type="Proteomes" id="UP000680348">
    <property type="component" value="Unassembled WGS sequence"/>
</dbReference>
<evidence type="ECO:0000259" key="4">
    <source>
        <dbReference type="SMART" id="SM00822"/>
    </source>
</evidence>
<reference evidence="5" key="1">
    <citation type="submission" date="2021-04" db="EMBL/GenBank/DDBJ databases">
        <title>Pseudaminobacter soli sp. nov., isolated from paddy soil contaminated by heavy metals.</title>
        <authorList>
            <person name="Zhang K."/>
        </authorList>
    </citation>
    <scope>NUCLEOTIDE SEQUENCE</scope>
    <source>
        <strain evidence="5">19-2017</strain>
    </source>
</reference>
<keyword evidence="3" id="KW-0520">NAD</keyword>
<keyword evidence="6" id="KW-1185">Reference proteome</keyword>
<dbReference type="GO" id="GO:0016491">
    <property type="term" value="F:oxidoreductase activity"/>
    <property type="evidence" value="ECO:0007669"/>
    <property type="project" value="UniProtKB-KW"/>
</dbReference>
<dbReference type="PANTHER" id="PTHR24321:SF8">
    <property type="entry name" value="ESTRADIOL 17-BETA-DEHYDROGENASE 8-RELATED"/>
    <property type="match status" value="1"/>
</dbReference>
<name>A0A942I9R4_9HYPH</name>
<protein>
    <submittedName>
        <fullName evidence="5">SDR family oxidoreductase</fullName>
    </submittedName>
</protein>
<dbReference type="InterPro" id="IPR036291">
    <property type="entry name" value="NAD(P)-bd_dom_sf"/>
</dbReference>
<dbReference type="SMART" id="SM00822">
    <property type="entry name" value="PKS_KR"/>
    <property type="match status" value="1"/>
</dbReference>